<proteinExistence type="predicted"/>
<keyword evidence="3 5" id="KW-1133">Transmembrane helix</keyword>
<evidence type="ECO:0000256" key="1">
    <source>
        <dbReference type="ARBA" id="ARBA00004141"/>
    </source>
</evidence>
<comment type="subcellular location">
    <subcellularLocation>
        <location evidence="1">Membrane</location>
        <topology evidence="1">Multi-pass membrane protein</topology>
    </subcellularLocation>
</comment>
<dbReference type="Pfam" id="PF07681">
    <property type="entry name" value="DoxX"/>
    <property type="match status" value="1"/>
</dbReference>
<sequence>MSATIVTIAGRSLLALLFILAGAAKIAGPQPFLDHMAEHHIPGLLLPLVILLELGAGVALLLGWRLPFSAGALALFCLATAFGFHLNLADKAERTLFIKDLAISGALMVIAAHASVVPKAPALGSIATFAGR</sequence>
<keyword evidence="2 5" id="KW-0812">Transmembrane</keyword>
<dbReference type="AlphaFoldDB" id="A0A1M7LF70"/>
<dbReference type="RefSeq" id="WP_074815704.1">
    <property type="nucleotide sequence ID" value="NZ_FNTI01000001.1"/>
</dbReference>
<dbReference type="EMBL" id="FNTI01000001">
    <property type="protein sequence ID" value="SEC14182.1"/>
    <property type="molecule type" value="Genomic_DNA"/>
</dbReference>
<feature type="transmembrane region" description="Helical" evidence="5">
    <location>
        <begin position="96"/>
        <end position="116"/>
    </location>
</feature>
<name>A0A1M7LF70_9BRAD</name>
<gene>
    <name evidence="6" type="ORF">SAMN05444171_0747</name>
</gene>
<protein>
    <submittedName>
        <fullName evidence="6">Putative oxidoreductase</fullName>
    </submittedName>
</protein>
<feature type="transmembrane region" description="Helical" evidence="5">
    <location>
        <begin position="44"/>
        <end position="64"/>
    </location>
</feature>
<dbReference type="InterPro" id="IPR032808">
    <property type="entry name" value="DoxX"/>
</dbReference>
<accession>A0A1M7LF70</accession>
<feature type="transmembrane region" description="Helical" evidence="5">
    <location>
        <begin position="70"/>
        <end position="89"/>
    </location>
</feature>
<reference evidence="6 7" key="1">
    <citation type="submission" date="2016-10" db="EMBL/GenBank/DDBJ databases">
        <authorList>
            <person name="de Groot N.N."/>
        </authorList>
    </citation>
    <scope>NUCLEOTIDE SEQUENCE [LARGE SCALE GENOMIC DNA]</scope>
    <source>
        <strain evidence="6 7">GAS522</strain>
    </source>
</reference>
<organism evidence="6 7">
    <name type="scientific">Bradyrhizobium lablabi</name>
    <dbReference type="NCBI Taxonomy" id="722472"/>
    <lineage>
        <taxon>Bacteria</taxon>
        <taxon>Pseudomonadati</taxon>
        <taxon>Pseudomonadota</taxon>
        <taxon>Alphaproteobacteria</taxon>
        <taxon>Hyphomicrobiales</taxon>
        <taxon>Nitrobacteraceae</taxon>
        <taxon>Bradyrhizobium</taxon>
    </lineage>
</organism>
<dbReference type="Proteomes" id="UP000183208">
    <property type="component" value="Unassembled WGS sequence"/>
</dbReference>
<evidence type="ECO:0000313" key="7">
    <source>
        <dbReference type="Proteomes" id="UP000183208"/>
    </source>
</evidence>
<evidence type="ECO:0000313" key="6">
    <source>
        <dbReference type="EMBL" id="SEC14182.1"/>
    </source>
</evidence>
<evidence type="ECO:0000256" key="3">
    <source>
        <dbReference type="ARBA" id="ARBA00022989"/>
    </source>
</evidence>
<dbReference type="GO" id="GO:0016020">
    <property type="term" value="C:membrane"/>
    <property type="evidence" value="ECO:0007669"/>
    <property type="project" value="UniProtKB-SubCell"/>
</dbReference>
<evidence type="ECO:0000256" key="4">
    <source>
        <dbReference type="ARBA" id="ARBA00023136"/>
    </source>
</evidence>
<keyword evidence="4 5" id="KW-0472">Membrane</keyword>
<dbReference type="OrthoDB" id="9810206at2"/>
<feature type="transmembrane region" description="Helical" evidence="5">
    <location>
        <begin position="6"/>
        <end position="24"/>
    </location>
</feature>
<evidence type="ECO:0000256" key="2">
    <source>
        <dbReference type="ARBA" id="ARBA00022692"/>
    </source>
</evidence>
<evidence type="ECO:0000256" key="5">
    <source>
        <dbReference type="SAM" id="Phobius"/>
    </source>
</evidence>